<protein>
    <recommendedName>
        <fullName evidence="5">MFS transporter</fullName>
    </recommendedName>
</protein>
<evidence type="ECO:0000313" key="3">
    <source>
        <dbReference type="EMBL" id="MFC4500815.1"/>
    </source>
</evidence>
<feature type="compositionally biased region" description="Pro residues" evidence="1">
    <location>
        <begin position="175"/>
        <end position="186"/>
    </location>
</feature>
<name>A0ABV9ALP1_9ACTN</name>
<feature type="region of interest" description="Disordered" evidence="1">
    <location>
        <begin position="169"/>
        <end position="194"/>
    </location>
</feature>
<evidence type="ECO:0000256" key="2">
    <source>
        <dbReference type="SAM" id="Phobius"/>
    </source>
</evidence>
<feature type="transmembrane region" description="Helical" evidence="2">
    <location>
        <begin position="41"/>
        <end position="59"/>
    </location>
</feature>
<keyword evidence="2" id="KW-0812">Transmembrane</keyword>
<comment type="caution">
    <text evidence="3">The sequence shown here is derived from an EMBL/GenBank/DDBJ whole genome shotgun (WGS) entry which is preliminary data.</text>
</comment>
<sequence>MTTPSPPSRVPLPVLRAAVFAVVGAVLGVSAHHVAAEGPLPWRQGGFAALALFGVGLAGGRRPRSLTAVVAACGAAQAGLHLWLTATHPHGTPHPGHLNHVDGTPAAWHGRLHDSATLTMTALHLAAAVLVAVLLHRADAVCWALARGLTAAVDAARARIAALRAVLPGGRRPAAPGPRPSAPALPRPERQPSGGAVLADVVVRRGPPGTGHVLAAH</sequence>
<evidence type="ECO:0008006" key="5">
    <source>
        <dbReference type="Google" id="ProtNLM"/>
    </source>
</evidence>
<keyword evidence="2" id="KW-1133">Transmembrane helix</keyword>
<gene>
    <name evidence="3" type="ORF">ACFPIH_14990</name>
</gene>
<evidence type="ECO:0000256" key="1">
    <source>
        <dbReference type="SAM" id="MobiDB-lite"/>
    </source>
</evidence>
<feature type="transmembrane region" description="Helical" evidence="2">
    <location>
        <begin position="66"/>
        <end position="84"/>
    </location>
</feature>
<evidence type="ECO:0000313" key="4">
    <source>
        <dbReference type="Proteomes" id="UP001595839"/>
    </source>
</evidence>
<accession>A0ABV9ALP1</accession>
<dbReference type="RefSeq" id="WP_381171934.1">
    <property type="nucleotide sequence ID" value="NZ_JBHSFK010000008.1"/>
</dbReference>
<feature type="transmembrane region" description="Helical" evidence="2">
    <location>
        <begin position="116"/>
        <end position="135"/>
    </location>
</feature>
<keyword evidence="2" id="KW-0472">Membrane</keyword>
<keyword evidence="4" id="KW-1185">Reference proteome</keyword>
<proteinExistence type="predicted"/>
<dbReference type="Proteomes" id="UP001595839">
    <property type="component" value="Unassembled WGS sequence"/>
</dbReference>
<organism evidence="3 4">
    <name type="scientific">Streptomyces vulcanius</name>
    <dbReference type="NCBI Taxonomy" id="1441876"/>
    <lineage>
        <taxon>Bacteria</taxon>
        <taxon>Bacillati</taxon>
        <taxon>Actinomycetota</taxon>
        <taxon>Actinomycetes</taxon>
        <taxon>Kitasatosporales</taxon>
        <taxon>Streptomycetaceae</taxon>
        <taxon>Streptomyces</taxon>
    </lineage>
</organism>
<dbReference type="EMBL" id="JBHSFK010000008">
    <property type="protein sequence ID" value="MFC4500815.1"/>
    <property type="molecule type" value="Genomic_DNA"/>
</dbReference>
<reference evidence="4" key="1">
    <citation type="journal article" date="2019" name="Int. J. Syst. Evol. Microbiol.">
        <title>The Global Catalogue of Microorganisms (GCM) 10K type strain sequencing project: providing services to taxonomists for standard genome sequencing and annotation.</title>
        <authorList>
            <consortium name="The Broad Institute Genomics Platform"/>
            <consortium name="The Broad Institute Genome Sequencing Center for Infectious Disease"/>
            <person name="Wu L."/>
            <person name="Ma J."/>
        </authorList>
    </citation>
    <scope>NUCLEOTIDE SEQUENCE [LARGE SCALE GENOMIC DNA]</scope>
    <source>
        <strain evidence="4">CGMCC 4.7177</strain>
    </source>
</reference>